<keyword evidence="1" id="KW-1133">Transmembrane helix</keyword>
<dbReference type="AlphaFoldDB" id="A0A951Q9A8"/>
<name>A0A951Q9A8_9CYAN</name>
<reference evidence="2" key="2">
    <citation type="journal article" date="2022" name="Microbiol. Resour. Announc.">
        <title>Metagenome Sequencing to Explore Phylogenomics of Terrestrial Cyanobacteria.</title>
        <authorList>
            <person name="Ward R.D."/>
            <person name="Stajich J.E."/>
            <person name="Johansen J.R."/>
            <person name="Huntemann M."/>
            <person name="Clum A."/>
            <person name="Foster B."/>
            <person name="Foster B."/>
            <person name="Roux S."/>
            <person name="Palaniappan K."/>
            <person name="Varghese N."/>
            <person name="Mukherjee S."/>
            <person name="Reddy T.B.K."/>
            <person name="Daum C."/>
            <person name="Copeland A."/>
            <person name="Chen I.A."/>
            <person name="Ivanova N.N."/>
            <person name="Kyrpides N.C."/>
            <person name="Shapiro N."/>
            <person name="Eloe-Fadrosh E.A."/>
            <person name="Pietrasiak N."/>
        </authorList>
    </citation>
    <scope>NUCLEOTIDE SEQUENCE</scope>
    <source>
        <strain evidence="2">UHER 2000/2452</strain>
    </source>
</reference>
<evidence type="ECO:0000313" key="3">
    <source>
        <dbReference type="Proteomes" id="UP000757435"/>
    </source>
</evidence>
<sequence>MQPDLETLRITPSELEHLTGLEISDTFMGRVYRPSALKDPKRLRSLLLTEILAFGIILIFCLPMGLVIAQGLNLLTEDGSRTLLFLGVNFAIAIALFIGWNLYMRIQGKPLKSLAHLLDEVDKHNEIIQAVHIIDQLSSVQRSTLTTPRLELIDRNEIFTALSATRESLISALMTERILRKHHQFVARRHELFTHIETHLATLQNLQINHQANEYGQLLNEALKIGMSVRQEIDRWENR</sequence>
<accession>A0A951Q9A8</accession>
<dbReference type="EMBL" id="JAHHHD010000005">
    <property type="protein sequence ID" value="MBW4658364.1"/>
    <property type="molecule type" value="Genomic_DNA"/>
</dbReference>
<gene>
    <name evidence="2" type="ORF">KME15_06800</name>
</gene>
<dbReference type="Proteomes" id="UP000757435">
    <property type="component" value="Unassembled WGS sequence"/>
</dbReference>
<proteinExistence type="predicted"/>
<evidence type="ECO:0000313" key="2">
    <source>
        <dbReference type="EMBL" id="MBW4658364.1"/>
    </source>
</evidence>
<evidence type="ECO:0000256" key="1">
    <source>
        <dbReference type="SAM" id="Phobius"/>
    </source>
</evidence>
<feature type="transmembrane region" description="Helical" evidence="1">
    <location>
        <begin position="51"/>
        <end position="72"/>
    </location>
</feature>
<comment type="caution">
    <text evidence="2">The sequence shown here is derived from an EMBL/GenBank/DDBJ whole genome shotgun (WGS) entry which is preliminary data.</text>
</comment>
<keyword evidence="1" id="KW-0472">Membrane</keyword>
<feature type="transmembrane region" description="Helical" evidence="1">
    <location>
        <begin position="84"/>
        <end position="103"/>
    </location>
</feature>
<reference evidence="2" key="1">
    <citation type="submission" date="2021-05" db="EMBL/GenBank/DDBJ databases">
        <authorList>
            <person name="Pietrasiak N."/>
            <person name="Ward R."/>
            <person name="Stajich J.E."/>
            <person name="Kurbessoian T."/>
        </authorList>
    </citation>
    <scope>NUCLEOTIDE SEQUENCE</scope>
    <source>
        <strain evidence="2">UHER 2000/2452</strain>
    </source>
</reference>
<protein>
    <submittedName>
        <fullName evidence="2">Uncharacterized protein</fullName>
    </submittedName>
</protein>
<organism evidence="2 3">
    <name type="scientific">Drouetiella hepatica Uher 2000/2452</name>
    <dbReference type="NCBI Taxonomy" id="904376"/>
    <lineage>
        <taxon>Bacteria</taxon>
        <taxon>Bacillati</taxon>
        <taxon>Cyanobacteriota</taxon>
        <taxon>Cyanophyceae</taxon>
        <taxon>Oculatellales</taxon>
        <taxon>Oculatellaceae</taxon>
        <taxon>Drouetiella</taxon>
    </lineage>
</organism>
<keyword evidence="1" id="KW-0812">Transmembrane</keyword>